<accession>A0A7C9AKM4</accession>
<protein>
    <submittedName>
        <fullName evidence="3">Protein-serine/threonine phosphatase</fullName>
        <ecNumber evidence="3">3.1.3.16</ecNumber>
    </submittedName>
</protein>
<dbReference type="GO" id="GO:0004722">
    <property type="term" value="F:protein serine/threonine phosphatase activity"/>
    <property type="evidence" value="ECO:0007669"/>
    <property type="project" value="UniProtKB-EC"/>
</dbReference>
<dbReference type="InterPro" id="IPR036412">
    <property type="entry name" value="HAD-like_sf"/>
</dbReference>
<feature type="domain" description="FCP1 homology" evidence="2">
    <location>
        <begin position="106"/>
        <end position="265"/>
    </location>
</feature>
<dbReference type="CDD" id="cd07521">
    <property type="entry name" value="HAD_FCP1-like"/>
    <property type="match status" value="1"/>
</dbReference>
<proteinExistence type="predicted"/>
<evidence type="ECO:0000313" key="3">
    <source>
        <dbReference type="EMBL" id="MBA4668035.1"/>
    </source>
</evidence>
<keyword evidence="3" id="KW-0378">Hydrolase</keyword>
<dbReference type="EMBL" id="GISG01237766">
    <property type="protein sequence ID" value="MBA4668035.1"/>
    <property type="molecule type" value="Transcribed_RNA"/>
</dbReference>
<dbReference type="InterPro" id="IPR050365">
    <property type="entry name" value="TIM50"/>
</dbReference>
<dbReference type="EC" id="3.1.3.16" evidence="3"/>
<sequence length="287" mass="32939">MVSKMLKRTTPKSIKERRRSPGRRRKSPAKSPSAVVIATLNESFFSCRRSLVKIFSKLVKIATPKGSPKKHGFRKLKKFPLEKQTHQVFPHPNVSKTLFFGLPPLQDRKKKTVFLDLDETLIHSSPDPPPEKFDFIVRPQIDGEIMNFYVLKRPGVDELLEFLSGKFEIVIFTAGLEEYASAVLDELDKNRVINHRLFRDSCREMDGKFVKDLSQVGRDLWKVVIVDDNPSSYSFQPENAIRIRPFVDDMEDQELGKLIEFFRECEDAEDVRDTLTSIGARLQGKGG</sequence>
<feature type="region of interest" description="Disordered" evidence="1">
    <location>
        <begin position="1"/>
        <end position="32"/>
    </location>
</feature>
<dbReference type="SUPFAM" id="SSF56784">
    <property type="entry name" value="HAD-like"/>
    <property type="match status" value="1"/>
</dbReference>
<feature type="compositionally biased region" description="Basic residues" evidence="1">
    <location>
        <begin position="1"/>
        <end position="28"/>
    </location>
</feature>
<dbReference type="PANTHER" id="PTHR12210">
    <property type="entry name" value="DULLARD PROTEIN PHOSPHATASE"/>
    <property type="match status" value="1"/>
</dbReference>
<dbReference type="Pfam" id="PF03031">
    <property type="entry name" value="NIF"/>
    <property type="match status" value="1"/>
</dbReference>
<dbReference type="FunFam" id="3.40.50.1000:FF:000093">
    <property type="entry name" value="NLI interacting factor-like phosphatase family protein"/>
    <property type="match status" value="1"/>
</dbReference>
<dbReference type="InterPro" id="IPR023214">
    <property type="entry name" value="HAD_sf"/>
</dbReference>
<reference evidence="3" key="1">
    <citation type="journal article" date="2013" name="J. Plant Res.">
        <title>Effect of fungi and light on seed germination of three Opuntia species from semiarid lands of central Mexico.</title>
        <authorList>
            <person name="Delgado-Sanchez P."/>
            <person name="Jimenez-Bremont J.F."/>
            <person name="Guerrero-Gonzalez Mde L."/>
            <person name="Flores J."/>
        </authorList>
    </citation>
    <scope>NUCLEOTIDE SEQUENCE</scope>
    <source>
        <tissue evidence="3">Cladode</tissue>
    </source>
</reference>
<dbReference type="InterPro" id="IPR004274">
    <property type="entry name" value="FCP1_dom"/>
</dbReference>
<name>A0A7C9AKM4_OPUST</name>
<dbReference type="PROSITE" id="PS50969">
    <property type="entry name" value="FCP1"/>
    <property type="match status" value="1"/>
</dbReference>
<dbReference type="InterPro" id="IPR011948">
    <property type="entry name" value="Dullard_phosphatase"/>
</dbReference>
<evidence type="ECO:0000256" key="1">
    <source>
        <dbReference type="SAM" id="MobiDB-lite"/>
    </source>
</evidence>
<dbReference type="SMART" id="SM00577">
    <property type="entry name" value="CPDc"/>
    <property type="match status" value="1"/>
</dbReference>
<dbReference type="AlphaFoldDB" id="A0A7C9AKM4"/>
<organism evidence="3">
    <name type="scientific">Opuntia streptacantha</name>
    <name type="common">Prickly pear cactus</name>
    <name type="synonym">Opuntia cardona</name>
    <dbReference type="NCBI Taxonomy" id="393608"/>
    <lineage>
        <taxon>Eukaryota</taxon>
        <taxon>Viridiplantae</taxon>
        <taxon>Streptophyta</taxon>
        <taxon>Embryophyta</taxon>
        <taxon>Tracheophyta</taxon>
        <taxon>Spermatophyta</taxon>
        <taxon>Magnoliopsida</taxon>
        <taxon>eudicotyledons</taxon>
        <taxon>Gunneridae</taxon>
        <taxon>Pentapetalae</taxon>
        <taxon>Caryophyllales</taxon>
        <taxon>Cactineae</taxon>
        <taxon>Cactaceae</taxon>
        <taxon>Opuntioideae</taxon>
        <taxon>Opuntia</taxon>
    </lineage>
</organism>
<evidence type="ECO:0000259" key="2">
    <source>
        <dbReference type="PROSITE" id="PS50969"/>
    </source>
</evidence>
<dbReference type="NCBIfam" id="TIGR02251">
    <property type="entry name" value="HIF-SF_euk"/>
    <property type="match status" value="1"/>
</dbReference>
<dbReference type="Gene3D" id="3.40.50.1000">
    <property type="entry name" value="HAD superfamily/HAD-like"/>
    <property type="match status" value="1"/>
</dbReference>
<reference evidence="3" key="2">
    <citation type="submission" date="2020-07" db="EMBL/GenBank/DDBJ databases">
        <authorList>
            <person name="Vera ALvarez R."/>
            <person name="Arias-Moreno D.M."/>
            <person name="Jimenez-Jacinto V."/>
            <person name="Jimenez-Bremont J.F."/>
            <person name="Swaminathan K."/>
            <person name="Moose S.P."/>
            <person name="Guerrero-Gonzalez M.L."/>
            <person name="Marino-Ramirez L."/>
            <person name="Landsman D."/>
            <person name="Rodriguez-Kessler M."/>
            <person name="Delgado-Sanchez P."/>
        </authorList>
    </citation>
    <scope>NUCLEOTIDE SEQUENCE</scope>
    <source>
        <tissue evidence="3">Cladode</tissue>
    </source>
</reference>